<feature type="region of interest" description="Disordered" evidence="4">
    <location>
        <begin position="479"/>
        <end position="526"/>
    </location>
</feature>
<dbReference type="GO" id="GO:0010265">
    <property type="term" value="P:SCF complex assembly"/>
    <property type="evidence" value="ECO:0007669"/>
    <property type="project" value="InterPro"/>
</dbReference>
<dbReference type="InterPro" id="IPR016024">
    <property type="entry name" value="ARM-type_fold"/>
</dbReference>
<dbReference type="PANTHER" id="PTHR12696">
    <property type="entry name" value="TIP120"/>
    <property type="match status" value="1"/>
</dbReference>
<evidence type="ECO:0000256" key="2">
    <source>
        <dbReference type="ARBA" id="ARBA00022737"/>
    </source>
</evidence>
<feature type="region of interest" description="Disordered" evidence="4">
    <location>
        <begin position="368"/>
        <end position="399"/>
    </location>
</feature>
<name>A0A2T3AJU9_9PEZI</name>
<protein>
    <submittedName>
        <fullName evidence="6">Armadillo-type protein</fullName>
    </submittedName>
</protein>
<dbReference type="EMBL" id="KZ678381">
    <property type="protein sequence ID" value="PSS00842.1"/>
    <property type="molecule type" value="Genomic_DNA"/>
</dbReference>
<evidence type="ECO:0000256" key="4">
    <source>
        <dbReference type="SAM" id="MobiDB-lite"/>
    </source>
</evidence>
<comment type="similarity">
    <text evidence="1">Belongs to the CAND family.</text>
</comment>
<evidence type="ECO:0000313" key="7">
    <source>
        <dbReference type="Proteomes" id="UP000241462"/>
    </source>
</evidence>
<dbReference type="Pfam" id="PF08623">
    <property type="entry name" value="TIP120"/>
    <property type="match status" value="1"/>
</dbReference>
<dbReference type="SUPFAM" id="SSF48371">
    <property type="entry name" value="ARM repeat"/>
    <property type="match status" value="1"/>
</dbReference>
<keyword evidence="7" id="KW-1185">Reference proteome</keyword>
<dbReference type="InterPro" id="IPR013932">
    <property type="entry name" value="TATA-bd_TIP120"/>
</dbReference>
<dbReference type="Gene3D" id="1.25.10.10">
    <property type="entry name" value="Leucine-rich Repeat Variant"/>
    <property type="match status" value="1"/>
</dbReference>
<proteinExistence type="inferred from homology"/>
<organism evidence="6 7">
    <name type="scientific">Coniella lustricola</name>
    <dbReference type="NCBI Taxonomy" id="2025994"/>
    <lineage>
        <taxon>Eukaryota</taxon>
        <taxon>Fungi</taxon>
        <taxon>Dikarya</taxon>
        <taxon>Ascomycota</taxon>
        <taxon>Pezizomycotina</taxon>
        <taxon>Sordariomycetes</taxon>
        <taxon>Sordariomycetidae</taxon>
        <taxon>Diaporthales</taxon>
        <taxon>Schizoparmaceae</taxon>
        <taxon>Coniella</taxon>
    </lineage>
</organism>
<evidence type="ECO:0000256" key="1">
    <source>
        <dbReference type="ARBA" id="ARBA00007657"/>
    </source>
</evidence>
<evidence type="ECO:0000259" key="5">
    <source>
        <dbReference type="Pfam" id="PF08623"/>
    </source>
</evidence>
<gene>
    <name evidence="6" type="ORF">BD289DRAFT_360617</name>
</gene>
<dbReference type="InterPro" id="IPR039852">
    <property type="entry name" value="CAND1/CAND2"/>
</dbReference>
<keyword evidence="2" id="KW-0677">Repeat</keyword>
<evidence type="ECO:0000313" key="6">
    <source>
        <dbReference type="EMBL" id="PSS00842.1"/>
    </source>
</evidence>
<dbReference type="InterPro" id="IPR011989">
    <property type="entry name" value="ARM-like"/>
</dbReference>
<keyword evidence="3" id="KW-0833">Ubl conjugation pathway</keyword>
<dbReference type="InParanoid" id="A0A2T3AJU9"/>
<reference evidence="6 7" key="1">
    <citation type="journal article" date="2018" name="Mycol. Prog.">
        <title>Coniella lustricola, a new species from submerged detritus.</title>
        <authorList>
            <person name="Raudabaugh D.B."/>
            <person name="Iturriaga T."/>
            <person name="Carver A."/>
            <person name="Mondo S."/>
            <person name="Pangilinan J."/>
            <person name="Lipzen A."/>
            <person name="He G."/>
            <person name="Amirebrahimi M."/>
            <person name="Grigoriev I.V."/>
            <person name="Miller A.N."/>
        </authorList>
    </citation>
    <scope>NUCLEOTIDE SEQUENCE [LARGE SCALE GENOMIC DNA]</scope>
    <source>
        <strain evidence="6 7">B22-T-1</strain>
    </source>
</reference>
<accession>A0A2T3AJU9</accession>
<dbReference type="STRING" id="2025994.A0A2T3AJU9"/>
<evidence type="ECO:0000256" key="3">
    <source>
        <dbReference type="ARBA" id="ARBA00022786"/>
    </source>
</evidence>
<sequence>MAQSLPSNPNSSTVSQLLGKLNDPDPDFRFMALNDLLTVFAKGKPDMLNHDYNTAARTVDGVVRALDDQNGEVQNQAIKCLGPLVAKLPGNLIAPLIEKVTTLKMQNSVDNSVPSLALRSVIEALPRPVPGAPPRKDVSEAYSSISRVLLPRLLSRVSQSLQDIHTSTSRASRSAVDSDDISEAVDVIIEVVKCFGILLEPYSEVQPLQDVMLSVLDNRKASTAVRKRALIALSILAVYLVDQQLVSFIDRAVTVLKDSKIDSVTRRLYLTIMGSMARSIPHRFGQHISSIAQLTFSALSEEVLSQHLDELGDGDDVAAEFAEVREAALVALEAFLASCPLEMRPYTNDAIAACLRYIKYDPNYAVDEDEDMDEDDEPEDEDDAFDEDDEFETGVGFNDDDDASWKVRRCASRALHTLASTRSNGDLLDNGVLYAQVVPLLLRRFDEREDNVRLDVIAVVSLVVRKTGVGLVPEFSLDASQGEDQSQQPQSRKRRRQSSSGMAGREGTGVVSPRVDKIPPSGPRADLAKLTPQIVKSSAKLLKGKSLPTRQAAMNLLDDLILVQQGGLSDHLDEILDLVVDAIQTASSSMLSTGGGAGSATPSTLRVSALKFLSDIARTHSSSLLQPHLSNMVTGVIGAVNERYYKISAQAIATIEEIGKAITPPRSKTTAQKYKSELAKLYDVVLERAAAVDTDAEVRQKAIHALGTLLARTSAVEGANLLPNDKREKGLSIIADRLKNETTRLAAIRAVDDIAVHPTPSFNAAWAHQVAKELSAQLCKANRILRNLSIQALKHLTVSSTGQQLLDQPTIVTVVEALNPVVVSSDAQLLGPSLTILAALVPLDTENAVLAQIAQLVPGVVQNNVVAATLNPLLDLVAQIGSSGKGEELMKSLLQGGGASGDPTVVGKVIGTLLVASGGVGGVDINSFVQEADASTGTDKCSLALTVLGEAALRMGSASPLTPDVFLKHFGGGDYDRFSMTAALALGHAAAGKPQLYIPTILERLEGADAKEYLLLQSLRETLQHECDIGQFAFPIWDRLLAASQTEDNRPVCADCMGRLAIVDPETFIPKLDKLLSDPTPSVRAIAVQALRCTFADSSDKFDTVLQNYLVRMLTTMLKDSDMDIRRLAMTTFTSAANNKPDLVLSHLNELMPFVLNESVTKPELVHEVMMGPFKITVDDGLEIRKGAYESLYALMEVAISRISIIELYDRVIAGLRDDNDIRALSNLMLSKLAVIDPLETVRRLDTIAEAFRATLSTKLKDNAVKQELERQEEASRSVLRTTLLLFDTLKGVAGTSQCQTWVAYWDWVNKDYERLLKQLREENEKIGHVYA</sequence>
<dbReference type="OrthoDB" id="6260732at2759"/>
<dbReference type="Proteomes" id="UP000241462">
    <property type="component" value="Unassembled WGS sequence"/>
</dbReference>
<feature type="domain" description="TATA-binding protein interacting (TIP20)" evidence="5">
    <location>
        <begin position="1143"/>
        <end position="1310"/>
    </location>
</feature>
<dbReference type="Pfam" id="PF25782">
    <property type="entry name" value="TPR_CAND1"/>
    <property type="match status" value="1"/>
</dbReference>